<dbReference type="Proteomes" id="UP000712281">
    <property type="component" value="Unassembled WGS sequence"/>
</dbReference>
<name>A0A8S9KUI6_BRACR</name>
<protein>
    <submittedName>
        <fullName evidence="2">Uncharacterized protein</fullName>
    </submittedName>
</protein>
<dbReference type="AlphaFoldDB" id="A0A8S9KUI6"/>
<reference evidence="2" key="1">
    <citation type="submission" date="2019-12" db="EMBL/GenBank/DDBJ databases">
        <title>Genome sequencing and annotation of Brassica cretica.</title>
        <authorList>
            <person name="Studholme D.J."/>
            <person name="Sarris P.F."/>
        </authorList>
    </citation>
    <scope>NUCLEOTIDE SEQUENCE</scope>
    <source>
        <strain evidence="2">PFS-001/15</strain>
        <tissue evidence="2">Leaf</tissue>
    </source>
</reference>
<proteinExistence type="predicted"/>
<evidence type="ECO:0000313" key="2">
    <source>
        <dbReference type="EMBL" id="KAF2597417.1"/>
    </source>
</evidence>
<accession>A0A8S9KUI6</accession>
<dbReference type="EMBL" id="QGKW02000717">
    <property type="protein sequence ID" value="KAF2597417.1"/>
    <property type="molecule type" value="Genomic_DNA"/>
</dbReference>
<feature type="region of interest" description="Disordered" evidence="1">
    <location>
        <begin position="1"/>
        <end position="40"/>
    </location>
</feature>
<evidence type="ECO:0000313" key="3">
    <source>
        <dbReference type="Proteomes" id="UP000712281"/>
    </source>
</evidence>
<feature type="compositionally biased region" description="Polar residues" evidence="1">
    <location>
        <begin position="1"/>
        <end position="12"/>
    </location>
</feature>
<gene>
    <name evidence="2" type="ORF">F2Q68_00011190</name>
</gene>
<sequence>MLMAEETTSTKGLLNPLVYPTRPPLGNSGPRLSNPPNSKCIVRGMDFVTN</sequence>
<organism evidence="2 3">
    <name type="scientific">Brassica cretica</name>
    <name type="common">Mustard</name>
    <dbReference type="NCBI Taxonomy" id="69181"/>
    <lineage>
        <taxon>Eukaryota</taxon>
        <taxon>Viridiplantae</taxon>
        <taxon>Streptophyta</taxon>
        <taxon>Embryophyta</taxon>
        <taxon>Tracheophyta</taxon>
        <taxon>Spermatophyta</taxon>
        <taxon>Magnoliopsida</taxon>
        <taxon>eudicotyledons</taxon>
        <taxon>Gunneridae</taxon>
        <taxon>Pentapetalae</taxon>
        <taxon>rosids</taxon>
        <taxon>malvids</taxon>
        <taxon>Brassicales</taxon>
        <taxon>Brassicaceae</taxon>
        <taxon>Brassiceae</taxon>
        <taxon>Brassica</taxon>
    </lineage>
</organism>
<comment type="caution">
    <text evidence="2">The sequence shown here is derived from an EMBL/GenBank/DDBJ whole genome shotgun (WGS) entry which is preliminary data.</text>
</comment>
<evidence type="ECO:0000256" key="1">
    <source>
        <dbReference type="SAM" id="MobiDB-lite"/>
    </source>
</evidence>